<keyword evidence="2" id="KW-0862">Zinc</keyword>
<dbReference type="PROSITE" id="PS50089">
    <property type="entry name" value="ZF_RING_2"/>
    <property type="match status" value="1"/>
</dbReference>
<accession>A0A914DXE4</accession>
<protein>
    <submittedName>
        <fullName evidence="6">RING-type domain-containing protein</fullName>
    </submittedName>
</protein>
<reference evidence="6" key="1">
    <citation type="submission" date="2022-11" db="UniProtKB">
        <authorList>
            <consortium name="WormBaseParasite"/>
        </authorList>
    </citation>
    <scope>IDENTIFICATION</scope>
</reference>
<dbReference type="WBParaSite" id="ACRNAN_scaffold430.g22779.t1">
    <property type="protein sequence ID" value="ACRNAN_scaffold430.g22779.t1"/>
    <property type="gene ID" value="ACRNAN_scaffold430.g22779"/>
</dbReference>
<proteinExistence type="predicted"/>
<name>A0A914DXE4_9BILA</name>
<dbReference type="InterPro" id="IPR001841">
    <property type="entry name" value="Znf_RING"/>
</dbReference>
<sequence length="193" mass="22409">MRSEMFERAPERIRTFQKASERLLVMFPNAISEVISELKSVREPSERISGGHNALGEEMFVKTSEHFSLLRRILIHWRNCKKDECLICKPIHEFHKKEDDDKKIVQAAIESKNPCVICLEDNPINPITCRNCKQLVGCSKCVLKWIRSTNMSELNRPSVLALASSNENHRCCPICRKRWRGTKDLIRTRTFPS</sequence>
<dbReference type="Gene3D" id="3.30.40.10">
    <property type="entry name" value="Zinc/RING finger domain, C3HC4 (zinc finger)"/>
    <property type="match status" value="1"/>
</dbReference>
<evidence type="ECO:0000259" key="4">
    <source>
        <dbReference type="PROSITE" id="PS50089"/>
    </source>
</evidence>
<dbReference type="AlphaFoldDB" id="A0A914DXE4"/>
<evidence type="ECO:0000256" key="3">
    <source>
        <dbReference type="PROSITE-ProRule" id="PRU00175"/>
    </source>
</evidence>
<dbReference type="PANTHER" id="PTHR21578">
    <property type="entry name" value="PROTEIN CBG03826"/>
    <property type="match status" value="1"/>
</dbReference>
<evidence type="ECO:0000313" key="5">
    <source>
        <dbReference type="Proteomes" id="UP000887540"/>
    </source>
</evidence>
<feature type="domain" description="RING-type" evidence="4">
    <location>
        <begin position="115"/>
        <end position="176"/>
    </location>
</feature>
<keyword evidence="5" id="KW-1185">Reference proteome</keyword>
<dbReference type="InterPro" id="IPR035898">
    <property type="entry name" value="TAZ_dom_sf"/>
</dbReference>
<evidence type="ECO:0000256" key="1">
    <source>
        <dbReference type="ARBA" id="ARBA00022771"/>
    </source>
</evidence>
<dbReference type="PANTHER" id="PTHR21578:SF9">
    <property type="entry name" value="RING-TYPE DOMAIN-CONTAINING PROTEIN"/>
    <property type="match status" value="1"/>
</dbReference>
<organism evidence="5 6">
    <name type="scientific">Acrobeloides nanus</name>
    <dbReference type="NCBI Taxonomy" id="290746"/>
    <lineage>
        <taxon>Eukaryota</taxon>
        <taxon>Metazoa</taxon>
        <taxon>Ecdysozoa</taxon>
        <taxon>Nematoda</taxon>
        <taxon>Chromadorea</taxon>
        <taxon>Rhabditida</taxon>
        <taxon>Tylenchina</taxon>
        <taxon>Cephalobomorpha</taxon>
        <taxon>Cephaloboidea</taxon>
        <taxon>Cephalobidae</taxon>
        <taxon>Acrobeloides</taxon>
    </lineage>
</organism>
<evidence type="ECO:0000313" key="6">
    <source>
        <dbReference type="WBParaSite" id="ACRNAN_scaffold430.g22779.t1"/>
    </source>
</evidence>
<evidence type="ECO:0000256" key="2">
    <source>
        <dbReference type="ARBA" id="ARBA00022833"/>
    </source>
</evidence>
<dbReference type="Proteomes" id="UP000887540">
    <property type="component" value="Unplaced"/>
</dbReference>
<dbReference type="Gene3D" id="1.20.1020.10">
    <property type="entry name" value="TAZ domain"/>
    <property type="match status" value="1"/>
</dbReference>
<dbReference type="GO" id="GO:0008270">
    <property type="term" value="F:zinc ion binding"/>
    <property type="evidence" value="ECO:0007669"/>
    <property type="project" value="UniProtKB-KW"/>
</dbReference>
<keyword evidence="1 3" id="KW-0863">Zinc-finger</keyword>
<dbReference type="InterPro" id="IPR013083">
    <property type="entry name" value="Znf_RING/FYVE/PHD"/>
</dbReference>
<keyword evidence="1 3" id="KW-0479">Metal-binding</keyword>